<reference evidence="3 4" key="1">
    <citation type="journal article" date="2018" name="Sci. Rep.">
        <title>Comparative analysis of the Pocillopora damicornis genome highlights role of immune system in coral evolution.</title>
        <authorList>
            <person name="Cunning R."/>
            <person name="Bay R.A."/>
            <person name="Gillette P."/>
            <person name="Baker A.C."/>
            <person name="Traylor-Knowles N."/>
        </authorList>
    </citation>
    <scope>NUCLEOTIDE SEQUENCE [LARGE SCALE GENOMIC DNA]</scope>
    <source>
        <strain evidence="3">RSMAS</strain>
        <tissue evidence="3">Whole animal</tissue>
    </source>
</reference>
<proteinExistence type="predicted"/>
<evidence type="ECO:0000313" key="4">
    <source>
        <dbReference type="Proteomes" id="UP000275408"/>
    </source>
</evidence>
<name>A0A3M6UVU9_POCDA</name>
<keyword evidence="2" id="KW-0472">Membrane</keyword>
<keyword evidence="2" id="KW-1133">Transmembrane helix</keyword>
<dbReference type="AlphaFoldDB" id="A0A3M6UVU9"/>
<feature type="region of interest" description="Disordered" evidence="1">
    <location>
        <begin position="220"/>
        <end position="255"/>
    </location>
</feature>
<evidence type="ECO:0000313" key="3">
    <source>
        <dbReference type="EMBL" id="RMX57816.1"/>
    </source>
</evidence>
<dbReference type="OrthoDB" id="5990433at2759"/>
<evidence type="ECO:0000256" key="2">
    <source>
        <dbReference type="SAM" id="Phobius"/>
    </source>
</evidence>
<dbReference type="Proteomes" id="UP000275408">
    <property type="component" value="Unassembled WGS sequence"/>
</dbReference>
<evidence type="ECO:0000256" key="1">
    <source>
        <dbReference type="SAM" id="MobiDB-lite"/>
    </source>
</evidence>
<organism evidence="3 4">
    <name type="scientific">Pocillopora damicornis</name>
    <name type="common">Cauliflower coral</name>
    <name type="synonym">Millepora damicornis</name>
    <dbReference type="NCBI Taxonomy" id="46731"/>
    <lineage>
        <taxon>Eukaryota</taxon>
        <taxon>Metazoa</taxon>
        <taxon>Cnidaria</taxon>
        <taxon>Anthozoa</taxon>
        <taxon>Hexacorallia</taxon>
        <taxon>Scleractinia</taxon>
        <taxon>Astrocoeniina</taxon>
        <taxon>Pocilloporidae</taxon>
        <taxon>Pocillopora</taxon>
    </lineage>
</organism>
<keyword evidence="4" id="KW-1185">Reference proteome</keyword>
<gene>
    <name evidence="3" type="ORF">pdam_00020681</name>
</gene>
<feature type="compositionally biased region" description="Polar residues" evidence="1">
    <location>
        <begin position="220"/>
        <end position="241"/>
    </location>
</feature>
<protein>
    <submittedName>
        <fullName evidence="3">Uncharacterized protein</fullName>
    </submittedName>
</protein>
<feature type="transmembrane region" description="Helical" evidence="2">
    <location>
        <begin position="261"/>
        <end position="285"/>
    </location>
</feature>
<keyword evidence="2" id="KW-0812">Transmembrane</keyword>
<dbReference type="EMBL" id="RCHS01000607">
    <property type="protein sequence ID" value="RMX57816.1"/>
    <property type="molecule type" value="Genomic_DNA"/>
</dbReference>
<comment type="caution">
    <text evidence="3">The sequence shown here is derived from an EMBL/GenBank/DDBJ whole genome shotgun (WGS) entry which is preliminary data.</text>
</comment>
<accession>A0A3M6UVU9</accession>
<sequence>MNDPDKSFKPETLTCGTLLKPNGVHEVEWKVYNAEEKQWSCFSYCGKRQGCLIKEKLLSNGITVENVSMVAVTVKASAKDNTNKHSRLLCEVHYKDFVAFKEVKINFIECITAEKGTDLNLTKVFQDMLPWENVKSIFIENSHGSKLAYCNTGDCIKENGGDFLNRLQVKRGALILSEVMESDDGLKFNIKVDLRTGNVRRSMGTTRVYSIKIFVYSKSGSTGVPPSTLPSTTGSNRTNHSPVKHVASPTRSSASTTDGNLLIMILIPAFLVLIAVICLFVYLVICRKRSTETASAQV</sequence>